<dbReference type="PANTHER" id="PTHR30032:SF8">
    <property type="entry name" value="GERMINATION-SPECIFIC N-ACETYLMURAMOYL-L-ALANINE AMIDASE"/>
    <property type="match status" value="1"/>
</dbReference>
<accession>A0ABT8QPE1</accession>
<reference evidence="1" key="1">
    <citation type="submission" date="2022-05" db="EMBL/GenBank/DDBJ databases">
        <title>Expanded diversity of anoxic marine methylotrophy in a Black Sea sulfate reducing microorganism.</title>
        <authorList>
            <person name="Fischer P.Q."/>
            <person name="Stams A.J.M."/>
            <person name="Villanueva L."/>
            <person name="Sousa D.Z."/>
        </authorList>
    </citation>
    <scope>NUCLEOTIDE SEQUENCE</scope>
    <source>
        <strain evidence="1">P130</strain>
    </source>
</reference>
<name>A0ABT8QPE1_9FIRM</name>
<dbReference type="Proteomes" id="UP001176021">
    <property type="component" value="Unassembled WGS sequence"/>
</dbReference>
<dbReference type="Gene3D" id="3.40.50.12090">
    <property type="match status" value="1"/>
</dbReference>
<dbReference type="InterPro" id="IPR051922">
    <property type="entry name" value="Bact_Sporulation_Assoc"/>
</dbReference>
<dbReference type="RefSeq" id="WP_302048689.1">
    <property type="nucleotide sequence ID" value="NZ_JAMJEV010000007.1"/>
</dbReference>
<dbReference type="InterPro" id="IPR013783">
    <property type="entry name" value="Ig-like_fold"/>
</dbReference>
<sequence>MKGSNRRQLGISIVLSLLLIMFFSPALVLAGTNSSAEQASDLENSILRFGGIDQYETAAKIAEAGWKETCDAVILAAGTQPNLIDAMSAGPLAAVLKAPIVLTDNGNSLNPFAKQEIARLKPNKAYITSGQAVIKPTVLAELISMGVTPVELGGYDQYETAVNIAKEMQVLGKTFTKLAVVAGWVSPADALSISSIAASEQIPVLATTKSELPPIVKEYLLTLEGSINDSYVIGGTAVVSDAVKESLPGNQQRFFGNSKYDTNLDVLKKFTDNLNYKAVYVANGETLVDALAGVPLAAQDASPIILTDKSMDPTLLNYAKTNLSPVVIALGGEVVVNQETLNQLSSYDIETENDQTIGSDNSDLPETLQKTLVISGDDVTVQNATENFSIYINGNNGTLKNVKIKGTLFIDPGVNGTFNLDNVTAAHTVVLSGAEDGIRFKDVQIDDLRVASSTKIVIAPTGNSFISNTTASSDAVIDASQGTWGNIRLAGMTSPDNVVELIGTFNHNVSVLSSGILKADQNAAVNKVIVMPQAKGLITLDGTFNVLQIERPAQVSLLATTKVNDLVTHAQTSLNVDKGATVGHLYNGDFSTLTGDGAQDLPAVDFNDHFSILNPEGYQTKNPVLKISAPQDGAVLDYEDTTITWVEVPGATEYMVEVKDLDNPYPYLSNKVANIPAGSLTFTLLKNQIASGHHYKITVYYTMPIDPEVGYGASGSLPPIQVQIGKTPVVLPLVITSPSTNATFSFGTQIPLKWINPSDANNLNAEALVQGSVVKHFSVQNGQDISQHLYPGKNQVTVSLKRGEDVLYQGTIDIMMTPSSSPSSTPDILTPANGSTIDPNQNLKITWRPVLGATNYTVNVFKKSGEISELISTFHAGTLTSYQLTPLSDGKYEINIRAVVDNFLRDGQRITVNAPKADPNIVPEPPVNIMPLQIVSPSNNLIVTGNEPVILRWNEPIYGKYSNVNVKITSPTSLLVGSGHYGENLNQERQKGYRAFVPGVNHITVTLSERGNLTQYQGTVHIIYIP</sequence>
<dbReference type="Gene3D" id="2.60.40.10">
    <property type="entry name" value="Immunoglobulins"/>
    <property type="match status" value="1"/>
</dbReference>
<comment type="caution">
    <text evidence="1">The sequence shown here is derived from an EMBL/GenBank/DDBJ whole genome shotgun (WGS) entry which is preliminary data.</text>
</comment>
<organism evidence="1 2">
    <name type="scientific">Desulfosporosinus nitroreducens</name>
    <dbReference type="NCBI Taxonomy" id="2018668"/>
    <lineage>
        <taxon>Bacteria</taxon>
        <taxon>Bacillati</taxon>
        <taxon>Bacillota</taxon>
        <taxon>Clostridia</taxon>
        <taxon>Eubacteriales</taxon>
        <taxon>Desulfitobacteriaceae</taxon>
        <taxon>Desulfosporosinus</taxon>
    </lineage>
</organism>
<dbReference type="PANTHER" id="PTHR30032">
    <property type="entry name" value="N-ACETYLMURAMOYL-L-ALANINE AMIDASE-RELATED"/>
    <property type="match status" value="1"/>
</dbReference>
<dbReference type="EMBL" id="JAMJEV010000007">
    <property type="protein sequence ID" value="MDO0823196.1"/>
    <property type="molecule type" value="Genomic_DNA"/>
</dbReference>
<dbReference type="Pfam" id="PF04122">
    <property type="entry name" value="CW_binding_2"/>
    <property type="match status" value="3"/>
</dbReference>
<evidence type="ECO:0000313" key="1">
    <source>
        <dbReference type="EMBL" id="MDO0823196.1"/>
    </source>
</evidence>
<evidence type="ECO:0000313" key="2">
    <source>
        <dbReference type="Proteomes" id="UP001176021"/>
    </source>
</evidence>
<dbReference type="InterPro" id="IPR007253">
    <property type="entry name" value="Cell_wall-bd_2"/>
</dbReference>
<proteinExistence type="predicted"/>
<keyword evidence="2" id="KW-1185">Reference proteome</keyword>
<gene>
    <name evidence="1" type="ORF">M8H41_10065</name>
</gene>
<protein>
    <submittedName>
        <fullName evidence="1">Cell wall-binding repeat-containing protein</fullName>
    </submittedName>
</protein>